<dbReference type="EMBL" id="AGNK02006032">
    <property type="status" value="NOT_ANNOTATED_CDS"/>
    <property type="molecule type" value="Genomic_DNA"/>
</dbReference>
<keyword evidence="2" id="KW-1185">Reference proteome</keyword>
<dbReference type="Proteomes" id="UP000004995">
    <property type="component" value="Unassembled WGS sequence"/>
</dbReference>
<dbReference type="InParanoid" id="K4AN53"/>
<dbReference type="HOGENOM" id="CLU_3208599_0_0_1"/>
<dbReference type="AlphaFoldDB" id="K4AN53"/>
<reference evidence="1" key="2">
    <citation type="submission" date="2018-08" db="UniProtKB">
        <authorList>
            <consortium name="EnsemblPlants"/>
        </authorList>
    </citation>
    <scope>IDENTIFICATION</scope>
    <source>
        <strain evidence="1">Yugu1</strain>
    </source>
</reference>
<dbReference type="EnsemblPlants" id="KQK91356">
    <property type="protein sequence ID" value="KQK91356"/>
    <property type="gene ID" value="SETIT_040350mg"/>
</dbReference>
<reference evidence="2" key="1">
    <citation type="journal article" date="2012" name="Nat. Biotechnol.">
        <title>Reference genome sequence of the model plant Setaria.</title>
        <authorList>
            <person name="Bennetzen J.L."/>
            <person name="Schmutz J."/>
            <person name="Wang H."/>
            <person name="Percifield R."/>
            <person name="Hawkins J."/>
            <person name="Pontaroli A.C."/>
            <person name="Estep M."/>
            <person name="Feng L."/>
            <person name="Vaughn J.N."/>
            <person name="Grimwood J."/>
            <person name="Jenkins J."/>
            <person name="Barry K."/>
            <person name="Lindquist E."/>
            <person name="Hellsten U."/>
            <person name="Deshpande S."/>
            <person name="Wang X."/>
            <person name="Wu X."/>
            <person name="Mitros T."/>
            <person name="Triplett J."/>
            <person name="Yang X."/>
            <person name="Ye C.Y."/>
            <person name="Mauro-Herrera M."/>
            <person name="Wang L."/>
            <person name="Li P."/>
            <person name="Sharma M."/>
            <person name="Sharma R."/>
            <person name="Ronald P.C."/>
            <person name="Panaud O."/>
            <person name="Kellogg E.A."/>
            <person name="Brutnell T.P."/>
            <person name="Doust A.N."/>
            <person name="Tuskan G.A."/>
            <person name="Rokhsar D."/>
            <person name="Devos K.M."/>
        </authorList>
    </citation>
    <scope>NUCLEOTIDE SEQUENCE [LARGE SCALE GENOMIC DNA]</scope>
    <source>
        <strain evidence="2">cv. Yugu1</strain>
    </source>
</reference>
<dbReference type="Gramene" id="KQK91356">
    <property type="protein sequence ID" value="KQK91356"/>
    <property type="gene ID" value="SETIT_040350mg"/>
</dbReference>
<proteinExistence type="predicted"/>
<accession>K4AN53</accession>
<sequence>MAQVRKEEDGGGRRELQHRRLHGRVWIVGGGGGEWRGVWMVRQRR</sequence>
<evidence type="ECO:0000313" key="2">
    <source>
        <dbReference type="Proteomes" id="UP000004995"/>
    </source>
</evidence>
<evidence type="ECO:0000313" key="1">
    <source>
        <dbReference type="EnsemblPlants" id="KQK91356"/>
    </source>
</evidence>
<organism evidence="1 2">
    <name type="scientific">Setaria italica</name>
    <name type="common">Foxtail millet</name>
    <name type="synonym">Panicum italicum</name>
    <dbReference type="NCBI Taxonomy" id="4555"/>
    <lineage>
        <taxon>Eukaryota</taxon>
        <taxon>Viridiplantae</taxon>
        <taxon>Streptophyta</taxon>
        <taxon>Embryophyta</taxon>
        <taxon>Tracheophyta</taxon>
        <taxon>Spermatophyta</taxon>
        <taxon>Magnoliopsida</taxon>
        <taxon>Liliopsida</taxon>
        <taxon>Poales</taxon>
        <taxon>Poaceae</taxon>
        <taxon>PACMAD clade</taxon>
        <taxon>Panicoideae</taxon>
        <taxon>Panicodae</taxon>
        <taxon>Paniceae</taxon>
        <taxon>Cenchrinae</taxon>
        <taxon>Setaria</taxon>
    </lineage>
</organism>
<protein>
    <submittedName>
        <fullName evidence="1">Uncharacterized protein</fullName>
    </submittedName>
</protein>
<name>K4AN53_SETIT</name>